<dbReference type="CTD" id="36386"/>
<sequence length="741" mass="85268">MGSLRDLSQKKLGYFIHKCSSYSTTYVPENIQEDKSHDQSSRWSSNSNNPMQYLILKLQKVSIVKNITFGKYEKTHVCNLKKFKVYGGLHDENMIELLESGLKNNSTPETFELRHEVGGQPLPCRYIKIVPLQSWGPSFNFSIWFVELHGISDWNFVKPCIDWFNVYREREVIRHCLKHFRQMRYTNALEALAKETQVQLEDPHLTKLHEILVELGDFQGTEDFMSEAVSCGMFNNYIGQQEYIPEWILMHAPQHPDALSSVDAPAKELRPGMRGGHQMCLDPTSETIYLFGGWDGNQDLCDMWAYHIPTQQWKLVSPNTSVEGGPSARSCHKFCLDPERRQIFTLGRYLDVHFRSPPNLKSDFYLYDIESNSWTLITDDTGSMGGPQLIYDHQMCMDSERRTIYVFGGRVLTATIGVSEDRNPANVINSQDPVFSGLYSYHVPTNTWKMLWDDSAPGGPRIKSRVGHSMLFHPVCRKLFIFAGQRGKEYLNDFYTLDVDTQIVQAVCDWGVSGAGDGPASGFTQRATIDPDLNEIYVLSGLSKDKEKREESVQNSFWVYYIKKNQWSCIYRNENTGEQYWHIEPCPRFAHQLVYDRASKVHYLFGGNPGRTGLPKLRLDDFWRLRLCHPTPQQLDHTIKLMIRKHKFVELASKDRFAALEYLQTDLSDIIDHSNKDQTKEFQQLAAVLFQGSDSNGESDASDTPDCEQYRQRSHLFHKLGVFFPSGMTQPQSSLIDLIPL</sequence>
<dbReference type="RefSeq" id="XP_034245605.1">
    <property type="nucleotide sequence ID" value="XM_034389714.1"/>
</dbReference>
<dbReference type="PANTHER" id="PTHR15526">
    <property type="entry name" value="MUSKELIN"/>
    <property type="match status" value="1"/>
</dbReference>
<keyword evidence="2" id="KW-0677">Repeat</keyword>
<dbReference type="GeneID" id="117647797"/>
<dbReference type="InterPro" id="IPR006652">
    <property type="entry name" value="Kelch_1"/>
</dbReference>
<dbReference type="SUPFAM" id="SSF50965">
    <property type="entry name" value="Galactose oxidase, central domain"/>
    <property type="match status" value="2"/>
</dbReference>
<keyword evidence="1" id="KW-0880">Kelch repeat</keyword>
<dbReference type="InterPro" id="IPR052456">
    <property type="entry name" value="CTLH_complex_component"/>
</dbReference>
<evidence type="ECO:0000256" key="1">
    <source>
        <dbReference type="ARBA" id="ARBA00022441"/>
    </source>
</evidence>
<dbReference type="KEGG" id="tpal:117647797"/>
<dbReference type="InParanoid" id="A0A6P8Z631"/>
<dbReference type="GO" id="GO:0005737">
    <property type="term" value="C:cytoplasm"/>
    <property type="evidence" value="ECO:0007669"/>
    <property type="project" value="TreeGrafter"/>
</dbReference>
<dbReference type="SMART" id="SM00667">
    <property type="entry name" value="LisH"/>
    <property type="match status" value="1"/>
</dbReference>
<proteinExistence type="predicted"/>
<dbReference type="Pfam" id="PF01344">
    <property type="entry name" value="Kelch_1"/>
    <property type="match status" value="1"/>
</dbReference>
<evidence type="ECO:0000256" key="2">
    <source>
        <dbReference type="ARBA" id="ARBA00022737"/>
    </source>
</evidence>
<organism evidence="5">
    <name type="scientific">Thrips palmi</name>
    <name type="common">Melon thrips</name>
    <dbReference type="NCBI Taxonomy" id="161013"/>
    <lineage>
        <taxon>Eukaryota</taxon>
        <taxon>Metazoa</taxon>
        <taxon>Ecdysozoa</taxon>
        <taxon>Arthropoda</taxon>
        <taxon>Hexapoda</taxon>
        <taxon>Insecta</taxon>
        <taxon>Pterygota</taxon>
        <taxon>Neoptera</taxon>
        <taxon>Paraneoptera</taxon>
        <taxon>Thysanoptera</taxon>
        <taxon>Terebrantia</taxon>
        <taxon>Thripoidea</taxon>
        <taxon>Thripidae</taxon>
        <taxon>Thrips</taxon>
    </lineage>
</organism>
<dbReference type="Gene3D" id="2.60.120.260">
    <property type="entry name" value="Galactose-binding domain-like"/>
    <property type="match status" value="1"/>
</dbReference>
<keyword evidence="4" id="KW-1185">Reference proteome</keyword>
<dbReference type="FunFam" id="2.60.120.260:FF:000066">
    <property type="entry name" value="Muskelin 1"/>
    <property type="match status" value="1"/>
</dbReference>
<dbReference type="Pfam" id="PF24681">
    <property type="entry name" value="Kelch_KLHDC2_KLHL20_DRC7"/>
    <property type="match status" value="1"/>
</dbReference>
<dbReference type="InterPro" id="IPR006594">
    <property type="entry name" value="LisH"/>
</dbReference>
<accession>A0A6P8Z631</accession>
<dbReference type="InterPro" id="IPR008979">
    <property type="entry name" value="Galactose-bd-like_sf"/>
</dbReference>
<dbReference type="PANTHER" id="PTHR15526:SF5">
    <property type="entry name" value="MUSKELIN"/>
    <property type="match status" value="1"/>
</dbReference>
<dbReference type="OrthoDB" id="10052615at2759"/>
<dbReference type="Proteomes" id="UP000515158">
    <property type="component" value="Unplaced"/>
</dbReference>
<dbReference type="Gene3D" id="2.120.10.80">
    <property type="entry name" value="Kelch-type beta propeller"/>
    <property type="match status" value="2"/>
</dbReference>
<reference evidence="5" key="1">
    <citation type="submission" date="2025-08" db="UniProtKB">
        <authorList>
            <consortium name="RefSeq"/>
        </authorList>
    </citation>
    <scope>IDENTIFICATION</scope>
    <source>
        <tissue evidence="5">Total insect</tissue>
    </source>
</reference>
<dbReference type="PROSITE" id="PS50896">
    <property type="entry name" value="LISH"/>
    <property type="match status" value="1"/>
</dbReference>
<protein>
    <submittedName>
        <fullName evidence="5">Muskelin</fullName>
    </submittedName>
</protein>
<gene>
    <name evidence="5" type="primary">LOC117647797</name>
</gene>
<evidence type="ECO:0000313" key="4">
    <source>
        <dbReference type="Proteomes" id="UP000515158"/>
    </source>
</evidence>
<feature type="domain" description="Muskelin N-terminal" evidence="3">
    <location>
        <begin position="10"/>
        <end position="203"/>
    </location>
</feature>
<dbReference type="Pfam" id="PF06588">
    <property type="entry name" value="Muskelin_N"/>
    <property type="match status" value="1"/>
</dbReference>
<evidence type="ECO:0000259" key="3">
    <source>
        <dbReference type="Pfam" id="PF06588"/>
    </source>
</evidence>
<dbReference type="InterPro" id="IPR015915">
    <property type="entry name" value="Kelch-typ_b-propeller"/>
</dbReference>
<dbReference type="InterPro" id="IPR011043">
    <property type="entry name" value="Gal_Oxase/kelch_b-propeller"/>
</dbReference>
<evidence type="ECO:0000313" key="5">
    <source>
        <dbReference type="RefSeq" id="XP_034245605.1"/>
    </source>
</evidence>
<dbReference type="InterPro" id="IPR010565">
    <property type="entry name" value="Muskelin_N"/>
</dbReference>
<name>A0A6P8Z631_THRPL</name>
<dbReference type="SUPFAM" id="SSF49785">
    <property type="entry name" value="Galactose-binding domain-like"/>
    <property type="match status" value="1"/>
</dbReference>
<dbReference type="AlphaFoldDB" id="A0A6P8Z631"/>
<dbReference type="FunCoup" id="A0A6P8Z631">
    <property type="interactions" value="1068"/>
</dbReference>